<feature type="compositionally biased region" description="Polar residues" evidence="1">
    <location>
        <begin position="566"/>
        <end position="588"/>
    </location>
</feature>
<name>A0ABS5DRB2_9BURK</name>
<dbReference type="Pfam" id="PF10106">
    <property type="entry name" value="DUF2345"/>
    <property type="match status" value="1"/>
</dbReference>
<comment type="caution">
    <text evidence="5">The sequence shown here is derived from an EMBL/GenBank/DDBJ whole genome shotgun (WGS) entry which is preliminary data.</text>
</comment>
<dbReference type="Gene3D" id="3.55.50.10">
    <property type="entry name" value="Baseplate protein-like domains"/>
    <property type="match status" value="1"/>
</dbReference>
<feature type="domain" description="Putative type VI secretion system Rhs element associated Vgr" evidence="4">
    <location>
        <begin position="624"/>
        <end position="730"/>
    </location>
</feature>
<feature type="domain" description="Gp5/Type VI secretion system Vgr protein OB-fold" evidence="2">
    <location>
        <begin position="499"/>
        <end position="552"/>
    </location>
</feature>
<dbReference type="RefSeq" id="WP_210804904.1">
    <property type="nucleotide sequence ID" value="NZ_JAGQDG010000001.1"/>
</dbReference>
<accession>A0ABS5DRB2</accession>
<reference evidence="5 6" key="1">
    <citation type="submission" date="2021-04" db="EMBL/GenBank/DDBJ databases">
        <title>The genome sequence of type strain Ideonella paludis KCTC 32238.</title>
        <authorList>
            <person name="Liu Y."/>
        </authorList>
    </citation>
    <scope>NUCLEOTIDE SEQUENCE [LARGE SCALE GENOMIC DNA]</scope>
    <source>
        <strain evidence="5 6">KCTC 32238</strain>
    </source>
</reference>
<dbReference type="Proteomes" id="UP000672097">
    <property type="component" value="Unassembled WGS sequence"/>
</dbReference>
<evidence type="ECO:0000259" key="3">
    <source>
        <dbReference type="Pfam" id="PF10106"/>
    </source>
</evidence>
<evidence type="ECO:0000313" key="5">
    <source>
        <dbReference type="EMBL" id="MBQ0933693.1"/>
    </source>
</evidence>
<dbReference type="Pfam" id="PF04717">
    <property type="entry name" value="Phage_base_V"/>
    <property type="match status" value="1"/>
</dbReference>
<dbReference type="InterPro" id="IPR018769">
    <property type="entry name" value="VgrG2_DUF2345"/>
</dbReference>
<dbReference type="Pfam" id="PF05954">
    <property type="entry name" value="Phage_GPD"/>
    <property type="match status" value="1"/>
</dbReference>
<dbReference type="InterPro" id="IPR028244">
    <property type="entry name" value="T6SS_Rhs_Vgr_dom"/>
</dbReference>
<organism evidence="5 6">
    <name type="scientific">Ideonella paludis</name>
    <dbReference type="NCBI Taxonomy" id="1233411"/>
    <lineage>
        <taxon>Bacteria</taxon>
        <taxon>Pseudomonadati</taxon>
        <taxon>Pseudomonadota</taxon>
        <taxon>Betaproteobacteria</taxon>
        <taxon>Burkholderiales</taxon>
        <taxon>Sphaerotilaceae</taxon>
        <taxon>Ideonella</taxon>
    </lineage>
</organism>
<feature type="domain" description="DUF2345" evidence="3">
    <location>
        <begin position="790"/>
        <end position="949"/>
    </location>
</feature>
<dbReference type="InterPro" id="IPR006531">
    <property type="entry name" value="Gp5/Vgr_OB"/>
</dbReference>
<dbReference type="Gene3D" id="2.30.110.50">
    <property type="match status" value="1"/>
</dbReference>
<evidence type="ECO:0000256" key="1">
    <source>
        <dbReference type="SAM" id="MobiDB-lite"/>
    </source>
</evidence>
<dbReference type="SUPFAM" id="SSF69255">
    <property type="entry name" value="gp5 N-terminal domain-like"/>
    <property type="match status" value="1"/>
</dbReference>
<dbReference type="InterPro" id="IPR037026">
    <property type="entry name" value="Vgr_OB-fold_dom_sf"/>
</dbReference>
<dbReference type="SUPFAM" id="SSF69279">
    <property type="entry name" value="Phage tail proteins"/>
    <property type="match status" value="2"/>
</dbReference>
<protein>
    <submittedName>
        <fullName evidence="5">Type VI secretion system tip protein VgrG</fullName>
    </submittedName>
</protein>
<evidence type="ECO:0000259" key="4">
    <source>
        <dbReference type="Pfam" id="PF13296"/>
    </source>
</evidence>
<dbReference type="Pfam" id="PF13296">
    <property type="entry name" value="T6SS_Vgr"/>
    <property type="match status" value="1"/>
</dbReference>
<proteinExistence type="predicted"/>
<dbReference type="Gene3D" id="2.40.50.230">
    <property type="entry name" value="Gp5 N-terminal domain"/>
    <property type="match status" value="1"/>
</dbReference>
<dbReference type="EMBL" id="JAGQDG010000001">
    <property type="protein sequence ID" value="MBQ0933693.1"/>
    <property type="molecule type" value="Genomic_DNA"/>
</dbReference>
<dbReference type="Gene3D" id="4.10.220.110">
    <property type="match status" value="1"/>
</dbReference>
<feature type="region of interest" description="Disordered" evidence="1">
    <location>
        <begin position="550"/>
        <end position="617"/>
    </location>
</feature>
<evidence type="ECO:0000259" key="2">
    <source>
        <dbReference type="Pfam" id="PF04717"/>
    </source>
</evidence>
<gene>
    <name evidence="5" type="ORF">KAK11_00025</name>
</gene>
<sequence length="1106" mass="116442">MSLVSIVGALARLLQDQTRLYRLQGPAELAPLLVETFALQAAVNTPWRLDVGAVAADCALNLDGALGRPVSLLTHLADGGEHLHTGLLLGVHYGDTDGTLARYRLRLGPWLSLLAHTQRSQVWQERTVVEILDSVFAHYPAAAWRWAPCVGPHLAQSPQGADGLRSLCTQYRESDLAFVQRLLAEEGLNYRFEPDGTAPAGHVLVIFADSTSADACPEDLCSVAAGGVAFHRAESVEARDTIQAFGGVRQLPVAETVALAWDYRAKSAVAGSTPTASSYGGPHAPRLQAYDAAGAYAFGSSAAAQRATELQQQAHEARAKRWLGRSTVRSFSPGQRFTLAGSMLDALDALNTTTPDRKVFLLTQVQAAGVNNLPKDLVRSIRHALGQGWRPPEADPWAPGPDQLPQWLPAELRQQARQRGYANHFEASRVAIPWRPQLEDGSGVRLNPRPTGPGLMTATVVGPDGNTQASGADELHMDALGRVRIQFPFQRHALQSGSGLPNTSASSTWVRVAQSAAGPGMGTQFIPRIGQEVIVTFLDNDIDRPIVTGTLYNGQGEGGQAPTPGGVNQDSDTSVFAHSSDHQPSAQGNLMGAGHSPAWHGASPHSHSAGGQANPAALSGFKTKEFGGQGFNQLVFDDTPQQLRTQLATSQHATQLNLGHLVHQADNHRGSFRGLGFELRTDAYGAIRGGQGVLISTYGLPEQEPAGDNVAGMALAKQLQTLGQSFSQAATTHQAVKLAGHAGSSGANSSSLSPEHAPFNALHTALSGLVGQSWEQAQGDAASIKGTTDKAQALPHTTAPVVAISARAGLIQTAGQDLHAAAAETLTLAAGQHSSAATGGALRIHSGQAIGMLGGAIKPGTEAAGTGISFIAAQGDLSLQAQASTMQVAAKGRINIQSANSHIDWAAAKKISLTTAGGANITLEGGNITVQCPGTITVKASVRKFGGPQSTDFRFPELPQTPFEPVEMQFKLRVQDLPGSHGAPRAFSPWSIYRSSDGASVEELLFAGQTDADGNLVLSGPEEERLAQAYAATPCSLWIKTLGHSRKLDIAFERSHWTSADKAIEALAAMDYLAEAGPHSATRADRVVGADTGHSGYPLWNELKNR</sequence>
<keyword evidence="6" id="KW-1185">Reference proteome</keyword>
<evidence type="ECO:0000313" key="6">
    <source>
        <dbReference type="Proteomes" id="UP000672097"/>
    </source>
</evidence>